<evidence type="ECO:0000256" key="13">
    <source>
        <dbReference type="SAM" id="Phobius"/>
    </source>
</evidence>
<evidence type="ECO:0000256" key="10">
    <source>
        <dbReference type="ARBA" id="ARBA00023180"/>
    </source>
</evidence>
<comment type="caution">
    <text evidence="16">The sequence shown here is derived from an EMBL/GenBank/DDBJ whole genome shotgun (WGS) entry which is preliminary data.</text>
</comment>
<evidence type="ECO:0000256" key="3">
    <source>
        <dbReference type="ARBA" id="ARBA00022448"/>
    </source>
</evidence>
<dbReference type="Pfam" id="PF00060">
    <property type="entry name" value="Lig_chan"/>
    <property type="match status" value="1"/>
</dbReference>
<keyword evidence="5 13" id="KW-0812">Transmembrane</keyword>
<dbReference type="EMBL" id="BMAW01076109">
    <property type="protein sequence ID" value="GFT99915.1"/>
    <property type="molecule type" value="Genomic_DNA"/>
</dbReference>
<dbReference type="InterPro" id="IPR019594">
    <property type="entry name" value="Glu/Gly-bd"/>
</dbReference>
<dbReference type="GO" id="GO:0050906">
    <property type="term" value="P:detection of stimulus involved in sensory perception"/>
    <property type="evidence" value="ECO:0007669"/>
    <property type="project" value="UniProtKB-ARBA"/>
</dbReference>
<keyword evidence="8 13" id="KW-0472">Membrane</keyword>
<evidence type="ECO:0000256" key="1">
    <source>
        <dbReference type="ARBA" id="ARBA00004651"/>
    </source>
</evidence>
<evidence type="ECO:0000256" key="12">
    <source>
        <dbReference type="ARBA" id="ARBA00023303"/>
    </source>
</evidence>
<feature type="transmembrane region" description="Helical" evidence="13">
    <location>
        <begin position="129"/>
        <end position="150"/>
    </location>
</feature>
<keyword evidence="6 13" id="KW-1133">Transmembrane helix</keyword>
<sequence length="423" mass="48615">MKRPGKLIAVVTRYPRILEVTQAADGLYEFRGSYAKYMEILLSAWKGGYEIKYCEDEDFGSKTENGTWTGQIGMVSRGEADIGMSLISILQQRAQVVDFSVAYNIEAISFASHKIPLEGRFQFLQLFDVATWISIFVTLVFLSAIIFLIIRRKESFPFVFFNIYSNVLGKSLLLHKYIFKWKLFLAIWSLCAFVLSSSYSAVLLSFLTLPPPSRALVTLKDVADAVRKGYRAFSGQHSFTIPFLLTSEDEDFKFIGISIKSNEWYHDWKSLLSGKMMQQGDIYFSTRTMLRLLYENNKSIYISHNPAYVVPIGVIMNKNFCCASELNKILLWMVASGLEGKLLNDMSYKFWLEYSSKSMKESRESHALSTQDFSGAFIILCVGLSISLLVFLGEVFHGYIHRNMKQLFYRFQKLRASYFTQRK</sequence>
<comment type="similarity">
    <text evidence="2">Belongs to the glutamate-gated ion channel (TC 1.A.10.1) family.</text>
</comment>
<keyword evidence="7" id="KW-0406">Ion transport</keyword>
<dbReference type="InterPro" id="IPR052192">
    <property type="entry name" value="Insect_Ionotropic_Sensory_Rcpt"/>
</dbReference>
<keyword evidence="9" id="KW-0675">Receptor</keyword>
<evidence type="ECO:0000259" key="14">
    <source>
        <dbReference type="Pfam" id="PF00060"/>
    </source>
</evidence>
<organism evidence="16 17">
    <name type="scientific">Nephila pilipes</name>
    <name type="common">Giant wood spider</name>
    <name type="synonym">Nephila maculata</name>
    <dbReference type="NCBI Taxonomy" id="299642"/>
    <lineage>
        <taxon>Eukaryota</taxon>
        <taxon>Metazoa</taxon>
        <taxon>Ecdysozoa</taxon>
        <taxon>Arthropoda</taxon>
        <taxon>Chelicerata</taxon>
        <taxon>Arachnida</taxon>
        <taxon>Araneae</taxon>
        <taxon>Araneomorphae</taxon>
        <taxon>Entelegynae</taxon>
        <taxon>Araneoidea</taxon>
        <taxon>Nephilidae</taxon>
        <taxon>Nephila</taxon>
    </lineage>
</organism>
<gene>
    <name evidence="16" type="primary">AVEN_273926_1</name>
    <name evidence="16" type="ORF">NPIL_408051</name>
</gene>
<dbReference type="OrthoDB" id="6420396at2759"/>
<evidence type="ECO:0000313" key="17">
    <source>
        <dbReference type="Proteomes" id="UP000887013"/>
    </source>
</evidence>
<proteinExistence type="inferred from homology"/>
<dbReference type="SUPFAM" id="SSF53850">
    <property type="entry name" value="Periplasmic binding protein-like II"/>
    <property type="match status" value="1"/>
</dbReference>
<accession>A0A8X6Q573</accession>
<feature type="domain" description="Ionotropic glutamate receptor L-glutamate and glycine-binding" evidence="15">
    <location>
        <begin position="17"/>
        <end position="111"/>
    </location>
</feature>
<feature type="transmembrane region" description="Helical" evidence="13">
    <location>
        <begin position="373"/>
        <end position="400"/>
    </location>
</feature>
<keyword evidence="3" id="KW-0813">Transport</keyword>
<keyword evidence="11" id="KW-1071">Ligand-gated ion channel</keyword>
<evidence type="ECO:0000256" key="5">
    <source>
        <dbReference type="ARBA" id="ARBA00022692"/>
    </source>
</evidence>
<evidence type="ECO:0000256" key="8">
    <source>
        <dbReference type="ARBA" id="ARBA00023136"/>
    </source>
</evidence>
<feature type="domain" description="Ionotropic glutamate receptor C-terminal" evidence="14">
    <location>
        <begin position="130"/>
        <end position="384"/>
    </location>
</feature>
<evidence type="ECO:0000256" key="4">
    <source>
        <dbReference type="ARBA" id="ARBA00022475"/>
    </source>
</evidence>
<evidence type="ECO:0000256" key="9">
    <source>
        <dbReference type="ARBA" id="ARBA00023170"/>
    </source>
</evidence>
<evidence type="ECO:0000256" key="6">
    <source>
        <dbReference type="ARBA" id="ARBA00022989"/>
    </source>
</evidence>
<keyword evidence="4" id="KW-1003">Cell membrane</keyword>
<dbReference type="InterPro" id="IPR001320">
    <property type="entry name" value="Iontro_rcpt_C"/>
</dbReference>
<dbReference type="Gene3D" id="1.10.287.70">
    <property type="match status" value="1"/>
</dbReference>
<protein>
    <submittedName>
        <fullName evidence="16">Lig_chan-Glu_bd domain-containing protein</fullName>
    </submittedName>
</protein>
<dbReference type="Gene3D" id="3.40.190.10">
    <property type="entry name" value="Periplasmic binding protein-like II"/>
    <property type="match status" value="1"/>
</dbReference>
<name>A0A8X6Q573_NEPPI</name>
<evidence type="ECO:0000313" key="16">
    <source>
        <dbReference type="EMBL" id="GFT99915.1"/>
    </source>
</evidence>
<evidence type="ECO:0000256" key="2">
    <source>
        <dbReference type="ARBA" id="ARBA00008685"/>
    </source>
</evidence>
<dbReference type="Pfam" id="PF10613">
    <property type="entry name" value="Lig_chan-Glu_bd"/>
    <property type="match status" value="1"/>
</dbReference>
<evidence type="ECO:0000256" key="7">
    <source>
        <dbReference type="ARBA" id="ARBA00023065"/>
    </source>
</evidence>
<evidence type="ECO:0000256" key="11">
    <source>
        <dbReference type="ARBA" id="ARBA00023286"/>
    </source>
</evidence>
<dbReference type="GO" id="GO:0015276">
    <property type="term" value="F:ligand-gated monoatomic ion channel activity"/>
    <property type="evidence" value="ECO:0007669"/>
    <property type="project" value="InterPro"/>
</dbReference>
<keyword evidence="12" id="KW-0407">Ion channel</keyword>
<keyword evidence="10" id="KW-0325">Glycoprotein</keyword>
<evidence type="ECO:0000259" key="15">
    <source>
        <dbReference type="Pfam" id="PF10613"/>
    </source>
</evidence>
<keyword evidence="17" id="KW-1185">Reference proteome</keyword>
<reference evidence="16" key="1">
    <citation type="submission" date="2020-08" db="EMBL/GenBank/DDBJ databases">
        <title>Multicomponent nature underlies the extraordinary mechanical properties of spider dragline silk.</title>
        <authorList>
            <person name="Kono N."/>
            <person name="Nakamura H."/>
            <person name="Mori M."/>
            <person name="Yoshida Y."/>
            <person name="Ohtoshi R."/>
            <person name="Malay A.D."/>
            <person name="Moran D.A.P."/>
            <person name="Tomita M."/>
            <person name="Numata K."/>
            <person name="Arakawa K."/>
        </authorList>
    </citation>
    <scope>NUCLEOTIDE SEQUENCE</scope>
</reference>
<dbReference type="Proteomes" id="UP000887013">
    <property type="component" value="Unassembled WGS sequence"/>
</dbReference>
<feature type="transmembrane region" description="Helical" evidence="13">
    <location>
        <begin position="185"/>
        <end position="207"/>
    </location>
</feature>
<comment type="subcellular location">
    <subcellularLocation>
        <location evidence="1">Cell membrane</location>
        <topology evidence="1">Multi-pass membrane protein</topology>
    </subcellularLocation>
</comment>
<dbReference type="PANTHER" id="PTHR42643">
    <property type="entry name" value="IONOTROPIC RECEPTOR 20A-RELATED"/>
    <property type="match status" value="1"/>
</dbReference>
<dbReference type="PANTHER" id="PTHR42643:SF24">
    <property type="entry name" value="IONOTROPIC RECEPTOR 60A"/>
    <property type="match status" value="1"/>
</dbReference>
<dbReference type="AlphaFoldDB" id="A0A8X6Q573"/>
<dbReference type="GO" id="GO:0005886">
    <property type="term" value="C:plasma membrane"/>
    <property type="evidence" value="ECO:0007669"/>
    <property type="project" value="UniProtKB-SubCell"/>
</dbReference>